<dbReference type="AlphaFoldDB" id="A0A914DEY9"/>
<dbReference type="PROSITE" id="PS00086">
    <property type="entry name" value="CYTOCHROME_P450"/>
    <property type="match status" value="1"/>
</dbReference>
<dbReference type="Proteomes" id="UP000887540">
    <property type="component" value="Unplaced"/>
</dbReference>
<keyword evidence="6 8" id="KW-0503">Monooxygenase</keyword>
<dbReference type="Gene3D" id="1.10.630.10">
    <property type="entry name" value="Cytochrome P450"/>
    <property type="match status" value="1"/>
</dbReference>
<keyword evidence="9" id="KW-1185">Reference proteome</keyword>
<evidence type="ECO:0000256" key="3">
    <source>
        <dbReference type="ARBA" id="ARBA00022723"/>
    </source>
</evidence>
<protein>
    <submittedName>
        <fullName evidence="10">Cytochrome P450</fullName>
    </submittedName>
</protein>
<dbReference type="GO" id="GO:0005506">
    <property type="term" value="F:iron ion binding"/>
    <property type="evidence" value="ECO:0007669"/>
    <property type="project" value="InterPro"/>
</dbReference>
<sequence length="313" mass="36190">ETEEEFYRLKGMLNGNIKILGNPLAQFMMLTSPKLLKNFPYFDKIFHAAMKNSDNVKEFLEHQIAEHMKRFSVEGEPEEATNYVQAFLMEMNKREKNGDVGDFTIEQLRNMCNDLWGAGQETTTTTTNFGILYIMTHPVVQQKMQAEIDRVVGSERKVSLNDRPNLPYTNAVCNETQRLCNLLPQNLLHRTTKDVFINGYKIKKGTTIVPQISCVLFDQKTFPNPETFEPERFLDDNGKLRRIDEFVPFSVGKRQCLGESLAKNELFLFLSNLYHEFKIRPSDPNQTLETINGFAAQPPPYKCNVERRIPIIH</sequence>
<dbReference type="InterPro" id="IPR002401">
    <property type="entry name" value="Cyt_P450_E_grp-I"/>
</dbReference>
<dbReference type="InterPro" id="IPR036396">
    <property type="entry name" value="Cyt_P450_sf"/>
</dbReference>
<dbReference type="FunFam" id="1.10.630.10:FF:000036">
    <property type="entry name" value="CYtochrome P450 family"/>
    <property type="match status" value="1"/>
</dbReference>
<dbReference type="GO" id="GO:0006805">
    <property type="term" value="P:xenobiotic metabolic process"/>
    <property type="evidence" value="ECO:0007669"/>
    <property type="project" value="TreeGrafter"/>
</dbReference>
<keyword evidence="3 7" id="KW-0479">Metal-binding</keyword>
<evidence type="ECO:0000256" key="8">
    <source>
        <dbReference type="RuleBase" id="RU000461"/>
    </source>
</evidence>
<evidence type="ECO:0000256" key="4">
    <source>
        <dbReference type="ARBA" id="ARBA00023002"/>
    </source>
</evidence>
<dbReference type="PRINTS" id="PR00385">
    <property type="entry name" value="P450"/>
</dbReference>
<dbReference type="GO" id="GO:0016712">
    <property type="term" value="F:oxidoreductase activity, acting on paired donors, with incorporation or reduction of molecular oxygen, reduced flavin or flavoprotein as one donor, and incorporation of one atom of oxygen"/>
    <property type="evidence" value="ECO:0007669"/>
    <property type="project" value="TreeGrafter"/>
</dbReference>
<dbReference type="InterPro" id="IPR017972">
    <property type="entry name" value="Cyt_P450_CS"/>
</dbReference>
<dbReference type="GO" id="GO:0006082">
    <property type="term" value="P:organic acid metabolic process"/>
    <property type="evidence" value="ECO:0007669"/>
    <property type="project" value="TreeGrafter"/>
</dbReference>
<accession>A0A914DEY9</accession>
<keyword evidence="7 8" id="KW-0349">Heme</keyword>
<dbReference type="GO" id="GO:0020037">
    <property type="term" value="F:heme binding"/>
    <property type="evidence" value="ECO:0007669"/>
    <property type="project" value="InterPro"/>
</dbReference>
<evidence type="ECO:0000256" key="1">
    <source>
        <dbReference type="ARBA" id="ARBA00001971"/>
    </source>
</evidence>
<dbReference type="PANTHER" id="PTHR24300:SF375">
    <property type="entry name" value="CYTOCHROME P450 FAMILY"/>
    <property type="match status" value="1"/>
</dbReference>
<dbReference type="WBParaSite" id="ACRNAN_scaffold242.g6417.t1">
    <property type="protein sequence ID" value="ACRNAN_scaffold242.g6417.t1"/>
    <property type="gene ID" value="ACRNAN_scaffold242.g6417"/>
</dbReference>
<evidence type="ECO:0000313" key="9">
    <source>
        <dbReference type="Proteomes" id="UP000887540"/>
    </source>
</evidence>
<organism evidence="9 10">
    <name type="scientific">Acrobeloides nanus</name>
    <dbReference type="NCBI Taxonomy" id="290746"/>
    <lineage>
        <taxon>Eukaryota</taxon>
        <taxon>Metazoa</taxon>
        <taxon>Ecdysozoa</taxon>
        <taxon>Nematoda</taxon>
        <taxon>Chromadorea</taxon>
        <taxon>Rhabditida</taxon>
        <taxon>Tylenchina</taxon>
        <taxon>Cephalobomorpha</taxon>
        <taxon>Cephaloboidea</taxon>
        <taxon>Cephalobidae</taxon>
        <taxon>Acrobeloides</taxon>
    </lineage>
</organism>
<feature type="binding site" description="axial binding residue" evidence="7">
    <location>
        <position position="256"/>
    </location>
    <ligand>
        <name>heme</name>
        <dbReference type="ChEBI" id="CHEBI:30413"/>
    </ligand>
    <ligandPart>
        <name>Fe</name>
        <dbReference type="ChEBI" id="CHEBI:18248"/>
    </ligandPart>
</feature>
<dbReference type="SUPFAM" id="SSF48264">
    <property type="entry name" value="Cytochrome P450"/>
    <property type="match status" value="1"/>
</dbReference>
<keyword evidence="4 8" id="KW-0560">Oxidoreductase</keyword>
<dbReference type="InterPro" id="IPR050182">
    <property type="entry name" value="Cytochrome_P450_fam2"/>
</dbReference>
<dbReference type="PRINTS" id="PR00463">
    <property type="entry name" value="EP450I"/>
</dbReference>
<evidence type="ECO:0000256" key="5">
    <source>
        <dbReference type="ARBA" id="ARBA00023004"/>
    </source>
</evidence>
<evidence type="ECO:0000256" key="6">
    <source>
        <dbReference type="ARBA" id="ARBA00023033"/>
    </source>
</evidence>
<dbReference type="Pfam" id="PF00067">
    <property type="entry name" value="p450"/>
    <property type="match status" value="1"/>
</dbReference>
<reference evidence="10" key="1">
    <citation type="submission" date="2022-11" db="UniProtKB">
        <authorList>
            <consortium name="WormBaseParasite"/>
        </authorList>
    </citation>
    <scope>IDENTIFICATION</scope>
</reference>
<dbReference type="PANTHER" id="PTHR24300">
    <property type="entry name" value="CYTOCHROME P450 508A4-RELATED"/>
    <property type="match status" value="1"/>
</dbReference>
<dbReference type="GO" id="GO:0005737">
    <property type="term" value="C:cytoplasm"/>
    <property type="evidence" value="ECO:0007669"/>
    <property type="project" value="TreeGrafter"/>
</dbReference>
<evidence type="ECO:0000256" key="2">
    <source>
        <dbReference type="ARBA" id="ARBA00010617"/>
    </source>
</evidence>
<evidence type="ECO:0000256" key="7">
    <source>
        <dbReference type="PIRSR" id="PIRSR602401-1"/>
    </source>
</evidence>
<comment type="cofactor">
    <cofactor evidence="1 7">
        <name>heme</name>
        <dbReference type="ChEBI" id="CHEBI:30413"/>
    </cofactor>
</comment>
<comment type="similarity">
    <text evidence="2 8">Belongs to the cytochrome P450 family.</text>
</comment>
<name>A0A914DEY9_9BILA</name>
<keyword evidence="5 7" id="KW-0408">Iron</keyword>
<proteinExistence type="inferred from homology"/>
<evidence type="ECO:0000313" key="10">
    <source>
        <dbReference type="WBParaSite" id="ACRNAN_scaffold242.g6417.t1"/>
    </source>
</evidence>
<dbReference type="InterPro" id="IPR001128">
    <property type="entry name" value="Cyt_P450"/>
</dbReference>